<keyword evidence="6 8" id="KW-0472">Membrane</keyword>
<dbReference type="SUPFAM" id="SSF90123">
    <property type="entry name" value="ABC transporter transmembrane region"/>
    <property type="match status" value="1"/>
</dbReference>
<feature type="domain" description="ABC transporter" evidence="9">
    <location>
        <begin position="347"/>
        <end position="581"/>
    </location>
</feature>
<dbReference type="EMBL" id="BNBO01000018">
    <property type="protein sequence ID" value="GHH72920.1"/>
    <property type="molecule type" value="Genomic_DNA"/>
</dbReference>
<evidence type="ECO:0000256" key="7">
    <source>
        <dbReference type="SAM" id="MobiDB-lite"/>
    </source>
</evidence>
<evidence type="ECO:0000256" key="5">
    <source>
        <dbReference type="ARBA" id="ARBA00022989"/>
    </source>
</evidence>
<dbReference type="Pfam" id="PF00005">
    <property type="entry name" value="ABC_tran"/>
    <property type="match status" value="1"/>
</dbReference>
<comment type="subcellular location">
    <subcellularLocation>
        <location evidence="1">Cell membrane</location>
        <topology evidence="1">Multi-pass membrane protein</topology>
    </subcellularLocation>
</comment>
<evidence type="ECO:0000256" key="4">
    <source>
        <dbReference type="ARBA" id="ARBA00022840"/>
    </source>
</evidence>
<reference evidence="11" key="2">
    <citation type="submission" date="2020-09" db="EMBL/GenBank/DDBJ databases">
        <authorList>
            <person name="Sun Q."/>
            <person name="Ohkuma M."/>
        </authorList>
    </citation>
    <scope>NUCLEOTIDE SEQUENCE</scope>
    <source>
        <strain evidence="11">JCM 4646</strain>
    </source>
</reference>
<dbReference type="Pfam" id="PF00664">
    <property type="entry name" value="ABC_membrane"/>
    <property type="match status" value="1"/>
</dbReference>
<dbReference type="SMART" id="SM00382">
    <property type="entry name" value="AAA"/>
    <property type="match status" value="1"/>
</dbReference>
<gene>
    <name evidence="11" type="ORF">GCM10018781_36410</name>
</gene>
<evidence type="ECO:0000256" key="1">
    <source>
        <dbReference type="ARBA" id="ARBA00004651"/>
    </source>
</evidence>
<keyword evidence="3" id="KW-0547">Nucleotide-binding</keyword>
<evidence type="ECO:0000313" key="11">
    <source>
        <dbReference type="EMBL" id="GHH72920.1"/>
    </source>
</evidence>
<reference evidence="11" key="1">
    <citation type="journal article" date="2014" name="Int. J. Syst. Evol. Microbiol.">
        <title>Complete genome sequence of Corynebacterium casei LMG S-19264T (=DSM 44701T), isolated from a smear-ripened cheese.</title>
        <authorList>
            <consortium name="US DOE Joint Genome Institute (JGI-PGF)"/>
            <person name="Walter F."/>
            <person name="Albersmeier A."/>
            <person name="Kalinowski J."/>
            <person name="Ruckert C."/>
        </authorList>
    </citation>
    <scope>NUCLEOTIDE SEQUENCE</scope>
    <source>
        <strain evidence="11">JCM 4646</strain>
    </source>
</reference>
<keyword evidence="4" id="KW-0067">ATP-binding</keyword>
<organism evidence="11 12">
    <name type="scientific">Kitasatospora indigofera</name>
    <dbReference type="NCBI Taxonomy" id="67307"/>
    <lineage>
        <taxon>Bacteria</taxon>
        <taxon>Bacillati</taxon>
        <taxon>Actinomycetota</taxon>
        <taxon>Actinomycetes</taxon>
        <taxon>Kitasatosporales</taxon>
        <taxon>Streptomycetaceae</taxon>
        <taxon>Kitasatospora</taxon>
    </lineage>
</organism>
<dbReference type="PANTHER" id="PTHR43394:SF1">
    <property type="entry name" value="ATP-BINDING CASSETTE SUB-FAMILY B MEMBER 10, MITOCHONDRIAL"/>
    <property type="match status" value="1"/>
</dbReference>
<dbReference type="GeneID" id="95354055"/>
<feature type="transmembrane region" description="Helical" evidence="8">
    <location>
        <begin position="166"/>
        <end position="185"/>
    </location>
</feature>
<dbReference type="PANTHER" id="PTHR43394">
    <property type="entry name" value="ATP-DEPENDENT PERMEASE MDL1, MITOCHONDRIAL"/>
    <property type="match status" value="1"/>
</dbReference>
<dbReference type="PROSITE" id="PS50929">
    <property type="entry name" value="ABC_TM1F"/>
    <property type="match status" value="1"/>
</dbReference>
<dbReference type="GO" id="GO:0015421">
    <property type="term" value="F:ABC-type oligopeptide transporter activity"/>
    <property type="evidence" value="ECO:0007669"/>
    <property type="project" value="TreeGrafter"/>
</dbReference>
<dbReference type="Gene3D" id="1.20.1560.10">
    <property type="entry name" value="ABC transporter type 1, transmembrane domain"/>
    <property type="match status" value="1"/>
</dbReference>
<dbReference type="InterPro" id="IPR027417">
    <property type="entry name" value="P-loop_NTPase"/>
</dbReference>
<dbReference type="GO" id="GO:0005524">
    <property type="term" value="F:ATP binding"/>
    <property type="evidence" value="ECO:0007669"/>
    <property type="project" value="UniProtKB-KW"/>
</dbReference>
<evidence type="ECO:0000256" key="2">
    <source>
        <dbReference type="ARBA" id="ARBA00022692"/>
    </source>
</evidence>
<dbReference type="Proteomes" id="UP000617734">
    <property type="component" value="Unassembled WGS sequence"/>
</dbReference>
<dbReference type="RefSeq" id="WP_190211896.1">
    <property type="nucleotide sequence ID" value="NZ_BNBO01000018.1"/>
</dbReference>
<dbReference type="PROSITE" id="PS50893">
    <property type="entry name" value="ABC_TRANSPORTER_2"/>
    <property type="match status" value="1"/>
</dbReference>
<accession>A0A919FUZ6</accession>
<dbReference type="SUPFAM" id="SSF52540">
    <property type="entry name" value="P-loop containing nucleoside triphosphate hydrolases"/>
    <property type="match status" value="1"/>
</dbReference>
<dbReference type="InterPro" id="IPR036640">
    <property type="entry name" value="ABC1_TM_sf"/>
</dbReference>
<dbReference type="InterPro" id="IPR039421">
    <property type="entry name" value="Type_1_exporter"/>
</dbReference>
<dbReference type="GO" id="GO:0016887">
    <property type="term" value="F:ATP hydrolysis activity"/>
    <property type="evidence" value="ECO:0007669"/>
    <property type="project" value="InterPro"/>
</dbReference>
<evidence type="ECO:0000256" key="3">
    <source>
        <dbReference type="ARBA" id="ARBA00022741"/>
    </source>
</evidence>
<evidence type="ECO:0000259" key="10">
    <source>
        <dbReference type="PROSITE" id="PS50929"/>
    </source>
</evidence>
<feature type="domain" description="ABC transmembrane type-1" evidence="10">
    <location>
        <begin position="32"/>
        <end position="313"/>
    </location>
</feature>
<sequence length="581" mass="61121">MAEQPLLQDEADQRAVLRRAAPYLRPHRGRLAVALGVGLADSAALVAVAPLIGLAADSLADGDRGGLGLAVALLVALAAAQLVLARVGELLLIKGGEQVVRTLREQAVENLATAPLRFLETHRSGELLRRATGEVAALAAFVRLHLRNMVASAATLVFTLVMLAGYSWLLLLVQLAVFLPLTLLVTRWFQRDAGAAFGGKAGAEATVAATFSETLTAREALQTSRGLAGWTRRFERENTHAVGAARRAVRVENRIDLVSLIEGAALVVLLLAGGRLVDHDSVSLGTVVVFVVASRNLFDSFAEISQLVGEVQTARTGLARLLDLLAATRPQDAPAPGPAGLPVRGDLRCVDVAYSYRADGRTLHGISLDFPEGSRTGVVGETGSGKTTLSKLLCGLYRPDGGAVTFAGTDLADLPEAELRRRIVLVPQEVRMVSGTVADNLALVQGAPDRARIDRTVDQLGLRGWLEDLPGGLDAEVGQRGGNLSAGERQILGLVRAVLADPAVLVLDEATADIDPVTAARLEHALDELRADCTLVVIAHRPATIARMPRVVRLDGGRLLADEPAGGRPNGGTLTGPQRAG</sequence>
<evidence type="ECO:0000256" key="8">
    <source>
        <dbReference type="SAM" id="Phobius"/>
    </source>
</evidence>
<evidence type="ECO:0000313" key="12">
    <source>
        <dbReference type="Proteomes" id="UP000617734"/>
    </source>
</evidence>
<evidence type="ECO:0000256" key="6">
    <source>
        <dbReference type="ARBA" id="ARBA00023136"/>
    </source>
</evidence>
<comment type="caution">
    <text evidence="11">The sequence shown here is derived from an EMBL/GenBank/DDBJ whole genome shotgun (WGS) entry which is preliminary data.</text>
</comment>
<feature type="transmembrane region" description="Helical" evidence="8">
    <location>
        <begin position="67"/>
        <end position="85"/>
    </location>
</feature>
<dbReference type="InterPro" id="IPR011527">
    <property type="entry name" value="ABC1_TM_dom"/>
</dbReference>
<dbReference type="InterPro" id="IPR003593">
    <property type="entry name" value="AAA+_ATPase"/>
</dbReference>
<dbReference type="GO" id="GO:0005886">
    <property type="term" value="C:plasma membrane"/>
    <property type="evidence" value="ECO:0007669"/>
    <property type="project" value="UniProtKB-SubCell"/>
</dbReference>
<dbReference type="Gene3D" id="3.40.50.300">
    <property type="entry name" value="P-loop containing nucleotide triphosphate hydrolases"/>
    <property type="match status" value="1"/>
</dbReference>
<name>A0A919FUZ6_9ACTN</name>
<evidence type="ECO:0000259" key="9">
    <source>
        <dbReference type="PROSITE" id="PS50893"/>
    </source>
</evidence>
<feature type="region of interest" description="Disordered" evidence="7">
    <location>
        <begin position="560"/>
        <end position="581"/>
    </location>
</feature>
<protein>
    <submittedName>
        <fullName evidence="11">ABC transporter</fullName>
    </submittedName>
</protein>
<keyword evidence="12" id="KW-1185">Reference proteome</keyword>
<proteinExistence type="predicted"/>
<keyword evidence="2 8" id="KW-0812">Transmembrane</keyword>
<dbReference type="AlphaFoldDB" id="A0A919FUZ6"/>
<keyword evidence="5 8" id="KW-1133">Transmembrane helix</keyword>
<dbReference type="InterPro" id="IPR003439">
    <property type="entry name" value="ABC_transporter-like_ATP-bd"/>
</dbReference>
<feature type="transmembrane region" description="Helical" evidence="8">
    <location>
        <begin position="31"/>
        <end position="55"/>
    </location>
</feature>